<proteinExistence type="predicted"/>
<dbReference type="RefSeq" id="WP_189420158.1">
    <property type="nucleotide sequence ID" value="NZ_BMYZ01000003.1"/>
</dbReference>
<reference evidence="3" key="1">
    <citation type="journal article" date="2019" name="Int. J. Syst. Evol. Microbiol.">
        <title>The Global Catalogue of Microorganisms (GCM) 10K type strain sequencing project: providing services to taxonomists for standard genome sequencing and annotation.</title>
        <authorList>
            <consortium name="The Broad Institute Genomics Platform"/>
            <consortium name="The Broad Institute Genome Sequencing Center for Infectious Disease"/>
            <person name="Wu L."/>
            <person name="Ma J."/>
        </authorList>
    </citation>
    <scope>NUCLEOTIDE SEQUENCE [LARGE SCALE GENOMIC DNA]</scope>
    <source>
        <strain evidence="3">KCTC 32239</strain>
    </source>
</reference>
<dbReference type="Gene3D" id="3.40.630.30">
    <property type="match status" value="1"/>
</dbReference>
<protein>
    <recommendedName>
        <fullName evidence="1">N-acetyltransferase domain-containing protein</fullName>
    </recommendedName>
</protein>
<accession>A0ABQ3B8P6</accession>
<dbReference type="InterPro" id="IPR016181">
    <property type="entry name" value="Acyl_CoA_acyltransferase"/>
</dbReference>
<dbReference type="Proteomes" id="UP000619761">
    <property type="component" value="Unassembled WGS sequence"/>
</dbReference>
<evidence type="ECO:0000313" key="3">
    <source>
        <dbReference type="Proteomes" id="UP000619761"/>
    </source>
</evidence>
<dbReference type="SUPFAM" id="SSF55729">
    <property type="entry name" value="Acyl-CoA N-acyltransferases (Nat)"/>
    <property type="match status" value="1"/>
</dbReference>
<sequence length="141" mass="16298">MTISLLIAQTDKEIEGSFSVFKELRPHLEPELFLPQIRRQQAQGYQLLLLRENDSVKSVAGFRMGEFLAWGKIVYIDDLATLSSARSKGYADMLMDWVINYAREQGCKAVHLDTGYARHDAHRLYLRKKMKLTSHHMSLEL</sequence>
<dbReference type="InterPro" id="IPR000182">
    <property type="entry name" value="GNAT_dom"/>
</dbReference>
<dbReference type="CDD" id="cd04301">
    <property type="entry name" value="NAT_SF"/>
    <property type="match status" value="1"/>
</dbReference>
<keyword evidence="3" id="KW-1185">Reference proteome</keyword>
<feature type="domain" description="N-acetyltransferase" evidence="1">
    <location>
        <begin position="1"/>
        <end position="141"/>
    </location>
</feature>
<evidence type="ECO:0000313" key="2">
    <source>
        <dbReference type="EMBL" id="GGY83519.1"/>
    </source>
</evidence>
<dbReference type="EMBL" id="BMYZ01000003">
    <property type="protein sequence ID" value="GGY83519.1"/>
    <property type="molecule type" value="Genomic_DNA"/>
</dbReference>
<organism evidence="2 3">
    <name type="scientific">Cellvibrio zantedeschiae</name>
    <dbReference type="NCBI Taxonomy" id="1237077"/>
    <lineage>
        <taxon>Bacteria</taxon>
        <taxon>Pseudomonadati</taxon>
        <taxon>Pseudomonadota</taxon>
        <taxon>Gammaproteobacteria</taxon>
        <taxon>Cellvibrionales</taxon>
        <taxon>Cellvibrionaceae</taxon>
        <taxon>Cellvibrio</taxon>
    </lineage>
</organism>
<name>A0ABQ3B8P6_9GAMM</name>
<gene>
    <name evidence="2" type="ORF">GCM10011613_30520</name>
</gene>
<dbReference type="Pfam" id="PF00583">
    <property type="entry name" value="Acetyltransf_1"/>
    <property type="match status" value="1"/>
</dbReference>
<comment type="caution">
    <text evidence="2">The sequence shown here is derived from an EMBL/GenBank/DDBJ whole genome shotgun (WGS) entry which is preliminary data.</text>
</comment>
<evidence type="ECO:0000259" key="1">
    <source>
        <dbReference type="PROSITE" id="PS51186"/>
    </source>
</evidence>
<dbReference type="PROSITE" id="PS51186">
    <property type="entry name" value="GNAT"/>
    <property type="match status" value="1"/>
</dbReference>